<evidence type="ECO:0000259" key="14">
    <source>
        <dbReference type="SMART" id="SM01124"/>
    </source>
</evidence>
<feature type="region of interest" description="Disordered" evidence="13">
    <location>
        <begin position="378"/>
        <end position="446"/>
    </location>
</feature>
<comment type="cofactor">
    <cofactor evidence="3">
        <name>Fe(2+)</name>
        <dbReference type="ChEBI" id="CHEBI:29033"/>
    </cofactor>
</comment>
<comment type="caution">
    <text evidence="15">The sequence shown here is derived from an EMBL/GenBank/DDBJ whole genome shotgun (WGS) entry which is preliminary data.</text>
</comment>
<dbReference type="PANTHER" id="PTHR12849">
    <property type="entry name" value="RNA LARIAT DEBRANCHING ENZYME"/>
    <property type="match status" value="1"/>
</dbReference>
<dbReference type="EMBL" id="JBFXLT010000009">
    <property type="protein sequence ID" value="KAL2819769.1"/>
    <property type="molecule type" value="Genomic_DNA"/>
</dbReference>
<evidence type="ECO:0000256" key="7">
    <source>
        <dbReference type="ARBA" id="ARBA00022723"/>
    </source>
</evidence>
<evidence type="ECO:0000256" key="4">
    <source>
        <dbReference type="ARBA" id="ARBA00004123"/>
    </source>
</evidence>
<feature type="domain" description="Lariat debranching enzyme C-terminal" evidence="14">
    <location>
        <begin position="472"/>
        <end position="620"/>
    </location>
</feature>
<dbReference type="InterPro" id="IPR029052">
    <property type="entry name" value="Metallo-depent_PP-like"/>
</dbReference>
<keyword evidence="10" id="KW-0408">Iron</keyword>
<evidence type="ECO:0000256" key="3">
    <source>
        <dbReference type="ARBA" id="ARBA00001954"/>
    </source>
</evidence>
<evidence type="ECO:0000256" key="2">
    <source>
        <dbReference type="ARBA" id="ARBA00001947"/>
    </source>
</evidence>
<evidence type="ECO:0000256" key="1">
    <source>
        <dbReference type="ARBA" id="ARBA00001936"/>
    </source>
</evidence>
<evidence type="ECO:0000256" key="13">
    <source>
        <dbReference type="SAM" id="MobiDB-lite"/>
    </source>
</evidence>
<dbReference type="InterPro" id="IPR004843">
    <property type="entry name" value="Calcineurin-like_PHP"/>
</dbReference>
<comment type="cofactor">
    <cofactor evidence="1">
        <name>Mn(2+)</name>
        <dbReference type="ChEBI" id="CHEBI:29035"/>
    </cofactor>
</comment>
<evidence type="ECO:0000313" key="16">
    <source>
        <dbReference type="Proteomes" id="UP001610334"/>
    </source>
</evidence>
<organism evidence="15 16">
    <name type="scientific">Aspergillus granulosus</name>
    <dbReference type="NCBI Taxonomy" id="176169"/>
    <lineage>
        <taxon>Eukaryota</taxon>
        <taxon>Fungi</taxon>
        <taxon>Dikarya</taxon>
        <taxon>Ascomycota</taxon>
        <taxon>Pezizomycotina</taxon>
        <taxon>Eurotiomycetes</taxon>
        <taxon>Eurotiomycetidae</taxon>
        <taxon>Eurotiales</taxon>
        <taxon>Aspergillaceae</taxon>
        <taxon>Aspergillus</taxon>
        <taxon>Aspergillus subgen. Nidulantes</taxon>
    </lineage>
</organism>
<evidence type="ECO:0000256" key="8">
    <source>
        <dbReference type="ARBA" id="ARBA00022801"/>
    </source>
</evidence>
<comment type="cofactor">
    <cofactor evidence="2">
        <name>Zn(2+)</name>
        <dbReference type="ChEBI" id="CHEBI:29105"/>
    </cofactor>
</comment>
<evidence type="ECO:0000256" key="6">
    <source>
        <dbReference type="ARBA" id="ARBA00022664"/>
    </source>
</evidence>
<keyword evidence="12" id="KW-0539">Nucleus</keyword>
<feature type="compositionally biased region" description="Basic and acidic residues" evidence="13">
    <location>
        <begin position="385"/>
        <end position="405"/>
    </location>
</feature>
<comment type="subcellular location">
    <subcellularLocation>
        <location evidence="4">Nucleus</location>
    </subcellularLocation>
</comment>
<accession>A0ABR4HW97</accession>
<evidence type="ECO:0000256" key="9">
    <source>
        <dbReference type="ARBA" id="ARBA00022833"/>
    </source>
</evidence>
<keyword evidence="7" id="KW-0479">Metal-binding</keyword>
<feature type="compositionally biased region" description="Gly residues" evidence="13">
    <location>
        <begin position="675"/>
        <end position="684"/>
    </location>
</feature>
<sequence length="684" mass="76242">MSNLNSKSMRVAIEGCGHGCLHDIYASVEQAATLKGWDGVDLLIIGGDFQAVRNSNDLACMSVPQKYREIGDFHEYYSGQRTAPYLTIFIGGNHEASNYMFELYYGGWVAPNIYYMGAANILRCGPLRIAAMSGIWKGYNYRSSHYERLPYNSDEITSIYHIRELDVRKLLQVRTQVDVCLSHDWPNKVEYSGDLNQLYREKGGLRADSQSGRLGSQAARYVLDRLRPAYWFSAHLHVKFAACVQHSTPEADQRFGLDGASLSSLPDMVFGEEDERAVPQEAESIRQSVATQARSQPVSFQPEGENTPVATTQVEGVGAVPAQDRLAAWKNFHEVAAKNEAAENDLFLANQGKDPPSIEHNLTWRKVEYDEDGLGRKLTGIERTSAPRETKKQKTEYQEQVKNADEIELNLDSDSDLDLDQTAQPPTAKRPMNERAPDSTQSDVSEDLRKLLPSSFTAPQPQPQVVPRIAPIPAAIKNTTTNFLALNKPGPRREFLQLLDISAISDTDGAQVERPFRLQYDKEWLAITRVFAGDLQLGDPNAKPPSDRGEAVYRPLIEKEETWVEENIVKAGKLDVPENFEITAPIYDPAVPIYTEEQPREYSNPQTATFCELVGIQNKFHLTEEERDARVAAGPRPCANPDRSWNRPRRGGHGGHGGHGGRGSGRGGRGRGYGRRGYGSGGYR</sequence>
<gene>
    <name evidence="15" type="ORF">BJX63DRAFT_445328</name>
</gene>
<dbReference type="SMART" id="SM01124">
    <property type="entry name" value="DBR1"/>
    <property type="match status" value="1"/>
</dbReference>
<evidence type="ECO:0000256" key="11">
    <source>
        <dbReference type="ARBA" id="ARBA00023211"/>
    </source>
</evidence>
<evidence type="ECO:0000313" key="15">
    <source>
        <dbReference type="EMBL" id="KAL2819769.1"/>
    </source>
</evidence>
<dbReference type="InterPro" id="IPR007708">
    <property type="entry name" value="DBR1_C"/>
</dbReference>
<keyword evidence="11" id="KW-0464">Manganese</keyword>
<evidence type="ECO:0000256" key="10">
    <source>
        <dbReference type="ARBA" id="ARBA00023004"/>
    </source>
</evidence>
<dbReference type="SUPFAM" id="SSF56300">
    <property type="entry name" value="Metallo-dependent phosphatases"/>
    <property type="match status" value="1"/>
</dbReference>
<dbReference type="Pfam" id="PF05011">
    <property type="entry name" value="DBR1"/>
    <property type="match status" value="1"/>
</dbReference>
<name>A0ABR4HW97_9EURO</name>
<feature type="compositionally biased region" description="Gly residues" evidence="13">
    <location>
        <begin position="654"/>
        <end position="667"/>
    </location>
</feature>
<feature type="region of interest" description="Disordered" evidence="13">
    <location>
        <begin position="626"/>
        <end position="684"/>
    </location>
</feature>
<evidence type="ECO:0000256" key="5">
    <source>
        <dbReference type="ARBA" id="ARBA00006045"/>
    </source>
</evidence>
<feature type="compositionally biased region" description="Acidic residues" evidence="13">
    <location>
        <begin position="406"/>
        <end position="419"/>
    </location>
</feature>
<dbReference type="CDD" id="cd00844">
    <property type="entry name" value="MPP_Dbr1_N"/>
    <property type="match status" value="1"/>
</dbReference>
<keyword evidence="16" id="KW-1185">Reference proteome</keyword>
<reference evidence="15 16" key="1">
    <citation type="submission" date="2024-07" db="EMBL/GenBank/DDBJ databases">
        <title>Section-level genome sequencing and comparative genomics of Aspergillus sections Usti and Cavernicolus.</title>
        <authorList>
            <consortium name="Lawrence Berkeley National Laboratory"/>
            <person name="Nybo J.L."/>
            <person name="Vesth T.C."/>
            <person name="Theobald S."/>
            <person name="Frisvad J.C."/>
            <person name="Larsen T.O."/>
            <person name="Kjaerboelling I."/>
            <person name="Rothschild-Mancinelli K."/>
            <person name="Lyhne E.K."/>
            <person name="Kogle M.E."/>
            <person name="Barry K."/>
            <person name="Clum A."/>
            <person name="Na H."/>
            <person name="Ledsgaard L."/>
            <person name="Lin J."/>
            <person name="Lipzen A."/>
            <person name="Kuo A."/>
            <person name="Riley R."/>
            <person name="Mondo S."/>
            <person name="Labutti K."/>
            <person name="Haridas S."/>
            <person name="Pangalinan J."/>
            <person name="Salamov A.A."/>
            <person name="Simmons B.A."/>
            <person name="Magnuson J.K."/>
            <person name="Chen J."/>
            <person name="Drula E."/>
            <person name="Henrissat B."/>
            <person name="Wiebenga A."/>
            <person name="Lubbers R.J."/>
            <person name="Gomes A.C."/>
            <person name="Makela M.R."/>
            <person name="Stajich J."/>
            <person name="Grigoriev I.V."/>
            <person name="Mortensen U.H."/>
            <person name="De Vries R.P."/>
            <person name="Baker S.E."/>
            <person name="Andersen M.R."/>
        </authorList>
    </citation>
    <scope>NUCLEOTIDE SEQUENCE [LARGE SCALE GENOMIC DNA]</scope>
    <source>
        <strain evidence="15 16">CBS 588.65</strain>
    </source>
</reference>
<dbReference type="Proteomes" id="UP001610334">
    <property type="component" value="Unassembled WGS sequence"/>
</dbReference>
<protein>
    <submittedName>
        <fullName evidence="15">Lariat debranching enzyme, C-terminal domain-containing protein</fullName>
    </submittedName>
</protein>
<evidence type="ECO:0000256" key="12">
    <source>
        <dbReference type="ARBA" id="ARBA00023242"/>
    </source>
</evidence>
<comment type="similarity">
    <text evidence="5">Belongs to the lariat debranching enzyme family.</text>
</comment>
<keyword evidence="6" id="KW-0507">mRNA processing</keyword>
<keyword evidence="9" id="KW-0862">Zinc</keyword>
<dbReference type="Pfam" id="PF00149">
    <property type="entry name" value="Metallophos"/>
    <property type="match status" value="1"/>
</dbReference>
<keyword evidence="8" id="KW-0378">Hydrolase</keyword>
<dbReference type="PANTHER" id="PTHR12849:SF0">
    <property type="entry name" value="LARIAT DEBRANCHING ENZYME"/>
    <property type="match status" value="1"/>
</dbReference>
<proteinExistence type="inferred from homology"/>
<dbReference type="InterPro" id="IPR041816">
    <property type="entry name" value="Dbr1_N"/>
</dbReference>